<dbReference type="STRING" id="100816.A0A175W2U8"/>
<dbReference type="PANTHER" id="PTHR32361">
    <property type="entry name" value="FERRIC/CUPRIC REDUCTASE TRANSMEMBRANE COMPONENT"/>
    <property type="match status" value="1"/>
</dbReference>
<dbReference type="GO" id="GO:0015677">
    <property type="term" value="P:copper ion import"/>
    <property type="evidence" value="ECO:0007669"/>
    <property type="project" value="TreeGrafter"/>
</dbReference>
<dbReference type="SFLD" id="SFLDS00052">
    <property type="entry name" value="Ferric_Reductase_Domain"/>
    <property type="match status" value="1"/>
</dbReference>
<dbReference type="InterPro" id="IPR013130">
    <property type="entry name" value="Fe3_Rdtase_TM_dom"/>
</dbReference>
<dbReference type="Proteomes" id="UP000078237">
    <property type="component" value="Unassembled WGS sequence"/>
</dbReference>
<dbReference type="OrthoDB" id="10006946at2759"/>
<comment type="caution">
    <text evidence="13">The sequence shown here is derived from an EMBL/GenBank/DDBJ whole genome shotgun (WGS) entry which is preliminary data.</text>
</comment>
<proteinExistence type="inferred from homology"/>
<feature type="region of interest" description="Disordered" evidence="10">
    <location>
        <begin position="450"/>
        <end position="489"/>
    </location>
</feature>
<dbReference type="Pfam" id="PF08022">
    <property type="entry name" value="FAD_binding_8"/>
    <property type="match status" value="1"/>
</dbReference>
<protein>
    <submittedName>
        <fullName evidence="13">Ferric reductase transmembrane component 5</fullName>
    </submittedName>
</protein>
<evidence type="ECO:0000256" key="1">
    <source>
        <dbReference type="ARBA" id="ARBA00004141"/>
    </source>
</evidence>
<keyword evidence="14" id="KW-1185">Reference proteome</keyword>
<dbReference type="InterPro" id="IPR013112">
    <property type="entry name" value="FAD-bd_8"/>
</dbReference>
<feature type="transmembrane region" description="Helical" evidence="11">
    <location>
        <begin position="192"/>
        <end position="213"/>
    </location>
</feature>
<reference evidence="13 14" key="1">
    <citation type="journal article" date="2016" name="Genome Announc.">
        <title>Genome Sequence of Madurella mycetomatis mm55, Isolated from a Human Mycetoma Case in Sudan.</title>
        <authorList>
            <person name="Smit S."/>
            <person name="Derks M.F."/>
            <person name="Bervoets S."/>
            <person name="Fahal A."/>
            <person name="van Leeuwen W."/>
            <person name="van Belkum A."/>
            <person name="van de Sande W.W."/>
        </authorList>
    </citation>
    <scope>NUCLEOTIDE SEQUENCE [LARGE SCALE GENOMIC DNA]</scope>
    <source>
        <strain evidence="14">mm55</strain>
    </source>
</reference>
<evidence type="ECO:0000256" key="5">
    <source>
        <dbReference type="ARBA" id="ARBA00022982"/>
    </source>
</evidence>
<dbReference type="InterPro" id="IPR017927">
    <property type="entry name" value="FAD-bd_FR_type"/>
</dbReference>
<keyword evidence="5" id="KW-0249">Electron transport</keyword>
<evidence type="ECO:0000256" key="9">
    <source>
        <dbReference type="ARBA" id="ARBA00023136"/>
    </source>
</evidence>
<evidence type="ECO:0000256" key="2">
    <source>
        <dbReference type="ARBA" id="ARBA00006278"/>
    </source>
</evidence>
<dbReference type="InterPro" id="IPR013121">
    <property type="entry name" value="Fe_red_NAD-bd_6"/>
</dbReference>
<feature type="transmembrane region" description="Helical" evidence="11">
    <location>
        <begin position="219"/>
        <end position="237"/>
    </location>
</feature>
<keyword evidence="7" id="KW-0560">Oxidoreductase</keyword>
<dbReference type="Pfam" id="PF08030">
    <property type="entry name" value="NAD_binding_6"/>
    <property type="match status" value="1"/>
</dbReference>
<dbReference type="AlphaFoldDB" id="A0A175W2U8"/>
<dbReference type="Pfam" id="PF01794">
    <property type="entry name" value="Ferric_reduct"/>
    <property type="match status" value="1"/>
</dbReference>
<keyword evidence="6 11" id="KW-1133">Transmembrane helix</keyword>
<feature type="transmembrane region" description="Helical" evidence="11">
    <location>
        <begin position="156"/>
        <end position="180"/>
    </location>
</feature>
<keyword evidence="8" id="KW-0406">Ion transport</keyword>
<evidence type="ECO:0000256" key="8">
    <source>
        <dbReference type="ARBA" id="ARBA00023065"/>
    </source>
</evidence>
<dbReference type="CDD" id="cd06186">
    <property type="entry name" value="NOX_Duox_like_FAD_NADP"/>
    <property type="match status" value="1"/>
</dbReference>
<dbReference type="GO" id="GO:0006879">
    <property type="term" value="P:intracellular iron ion homeostasis"/>
    <property type="evidence" value="ECO:0007669"/>
    <property type="project" value="TreeGrafter"/>
</dbReference>
<evidence type="ECO:0000256" key="10">
    <source>
        <dbReference type="SAM" id="MobiDB-lite"/>
    </source>
</evidence>
<dbReference type="EMBL" id="LCTW02000142">
    <property type="protein sequence ID" value="KXX77885.1"/>
    <property type="molecule type" value="Genomic_DNA"/>
</dbReference>
<keyword evidence="3" id="KW-0813">Transport</keyword>
<dbReference type="GO" id="GO:0000293">
    <property type="term" value="F:ferric-chelate reductase activity"/>
    <property type="evidence" value="ECO:0007669"/>
    <property type="project" value="UniProtKB-ARBA"/>
</dbReference>
<gene>
    <name evidence="13" type="ORF">MMYC01_205788</name>
</gene>
<sequence>MAGGHYSPAMLAFFAERKVATEFALRILVAAVCGLFLIYMVPYWTRRLFAGIDTSRGPLRVLARPFVVSSRLMRNVLVRKVPGFTSAGHALFAAAFFAILVAFSFVRLSTSSISNYAARFGWMAEIAMSVTVFLSLKNTPLAFLTPYSYERLNRIHQVTGCIMFVFMVLHAAIYTFYFNSTGRLKEKYAERAEVAAIVAGFAFTTAAFSGIFRRIWYELFKMIHIPCWIMGAVALGFHQPDWAKKVLIITIVAGAIWVLDVFLRLCKLGYNSINNEATLYPLPGGFTRVTMKKGPAGAQPGKHCFLWIPAVRKFQLHPFTYHRASPMEFTIKAQDGFTRDLYQYATAHPGATVTVSFDGPYGTFPNPIKFDKIVLVAGGAGATFTIGLVENLLAKMNGESHNKVVFIWSVKEHENLSWFSDQLEIFKTHEHSAKIDFSLHVTRAQSYPPTLSLTNIHDTNESGNDNGSSSESGGSAPVSPAETDLEKRNLTEKDLERAIEARIEHHASDASKKEATAATTLSSNYLINTGRPDVPSLIRGAVTATPSNQRVLVAGCGPDELRAAVRSTAASLIVANGPAVELHEEQFGW</sequence>
<dbReference type="SFLD" id="SFLDG01168">
    <property type="entry name" value="Ferric_reductase_subgroup_(FRE"/>
    <property type="match status" value="1"/>
</dbReference>
<feature type="transmembrane region" description="Helical" evidence="11">
    <location>
        <begin position="246"/>
        <end position="265"/>
    </location>
</feature>
<feature type="compositionally biased region" description="Low complexity" evidence="10">
    <location>
        <begin position="461"/>
        <end position="475"/>
    </location>
</feature>
<evidence type="ECO:0000256" key="7">
    <source>
        <dbReference type="ARBA" id="ARBA00023002"/>
    </source>
</evidence>
<feature type="domain" description="FAD-binding FR-type" evidence="12">
    <location>
        <begin position="255"/>
        <end position="367"/>
    </location>
</feature>
<evidence type="ECO:0000313" key="14">
    <source>
        <dbReference type="Proteomes" id="UP000078237"/>
    </source>
</evidence>
<dbReference type="Gene3D" id="3.40.50.80">
    <property type="entry name" value="Nucleotide-binding domain of ferredoxin-NADP reductase (FNR) module"/>
    <property type="match status" value="1"/>
</dbReference>
<evidence type="ECO:0000256" key="11">
    <source>
        <dbReference type="SAM" id="Phobius"/>
    </source>
</evidence>
<keyword evidence="4 11" id="KW-0812">Transmembrane</keyword>
<evidence type="ECO:0000259" key="12">
    <source>
        <dbReference type="PROSITE" id="PS51384"/>
    </source>
</evidence>
<comment type="subcellular location">
    <subcellularLocation>
        <location evidence="1">Membrane</location>
        <topology evidence="1">Multi-pass membrane protein</topology>
    </subcellularLocation>
</comment>
<dbReference type="GO" id="GO:0006826">
    <property type="term" value="P:iron ion transport"/>
    <property type="evidence" value="ECO:0007669"/>
    <property type="project" value="TreeGrafter"/>
</dbReference>
<dbReference type="PANTHER" id="PTHR32361:SF28">
    <property type="entry name" value="FRP1P"/>
    <property type="match status" value="1"/>
</dbReference>
<dbReference type="PROSITE" id="PS51384">
    <property type="entry name" value="FAD_FR"/>
    <property type="match status" value="1"/>
</dbReference>
<evidence type="ECO:0000256" key="6">
    <source>
        <dbReference type="ARBA" id="ARBA00022989"/>
    </source>
</evidence>
<dbReference type="InterPro" id="IPR039261">
    <property type="entry name" value="FNR_nucleotide-bd"/>
</dbReference>
<evidence type="ECO:0000256" key="4">
    <source>
        <dbReference type="ARBA" id="ARBA00022692"/>
    </source>
</evidence>
<evidence type="ECO:0000256" key="3">
    <source>
        <dbReference type="ARBA" id="ARBA00022448"/>
    </source>
</evidence>
<dbReference type="VEuPathDB" id="FungiDB:MMYC01_205788"/>
<dbReference type="InterPro" id="IPR051410">
    <property type="entry name" value="Ferric/Cupric_Reductase"/>
</dbReference>
<feature type="transmembrane region" description="Helical" evidence="11">
    <location>
        <begin position="87"/>
        <end position="108"/>
    </location>
</feature>
<accession>A0A175W2U8</accession>
<comment type="similarity">
    <text evidence="2">Belongs to the ferric reductase (FRE) family.</text>
</comment>
<feature type="transmembrane region" description="Helical" evidence="11">
    <location>
        <begin position="23"/>
        <end position="44"/>
    </location>
</feature>
<keyword evidence="9 11" id="KW-0472">Membrane</keyword>
<evidence type="ECO:0000313" key="13">
    <source>
        <dbReference type="EMBL" id="KXX77885.1"/>
    </source>
</evidence>
<organism evidence="13 14">
    <name type="scientific">Madurella mycetomatis</name>
    <dbReference type="NCBI Taxonomy" id="100816"/>
    <lineage>
        <taxon>Eukaryota</taxon>
        <taxon>Fungi</taxon>
        <taxon>Dikarya</taxon>
        <taxon>Ascomycota</taxon>
        <taxon>Pezizomycotina</taxon>
        <taxon>Sordariomycetes</taxon>
        <taxon>Sordariomycetidae</taxon>
        <taxon>Sordariales</taxon>
        <taxon>Sordariales incertae sedis</taxon>
        <taxon>Madurella</taxon>
    </lineage>
</organism>
<name>A0A175W2U8_9PEZI</name>
<feature type="transmembrane region" description="Helical" evidence="11">
    <location>
        <begin position="120"/>
        <end position="136"/>
    </location>
</feature>
<dbReference type="GO" id="GO:0005886">
    <property type="term" value="C:plasma membrane"/>
    <property type="evidence" value="ECO:0007669"/>
    <property type="project" value="TreeGrafter"/>
</dbReference>
<dbReference type="SUPFAM" id="SSF52343">
    <property type="entry name" value="Ferredoxin reductase-like, C-terminal NADP-linked domain"/>
    <property type="match status" value="1"/>
</dbReference>